<evidence type="ECO:0000313" key="3">
    <source>
        <dbReference type="Proteomes" id="UP000435649"/>
    </source>
</evidence>
<dbReference type="EMBL" id="VUNS01000001">
    <property type="protein sequence ID" value="MST95589.1"/>
    <property type="molecule type" value="Genomic_DNA"/>
</dbReference>
<feature type="signal peptide" evidence="1">
    <location>
        <begin position="1"/>
        <end position="24"/>
    </location>
</feature>
<evidence type="ECO:0000313" key="2">
    <source>
        <dbReference type="EMBL" id="MST95589.1"/>
    </source>
</evidence>
<dbReference type="SUPFAM" id="SSF51445">
    <property type="entry name" value="(Trans)glycosidases"/>
    <property type="match status" value="1"/>
</dbReference>
<accession>A0A844FZ58</accession>
<dbReference type="Gene3D" id="3.20.20.80">
    <property type="entry name" value="Glycosidases"/>
    <property type="match status" value="1"/>
</dbReference>
<evidence type="ECO:0000256" key="1">
    <source>
        <dbReference type="SAM" id="SignalP"/>
    </source>
</evidence>
<keyword evidence="3" id="KW-1185">Reference proteome</keyword>
<dbReference type="GO" id="GO:0004553">
    <property type="term" value="F:hydrolase activity, hydrolyzing O-glycosyl compounds"/>
    <property type="evidence" value="ECO:0007669"/>
    <property type="project" value="TreeGrafter"/>
</dbReference>
<dbReference type="RefSeq" id="WP_154416677.1">
    <property type="nucleotide sequence ID" value="NZ_VUNS01000001.1"/>
</dbReference>
<gene>
    <name evidence="2" type="ORF">FYJ85_00810</name>
</gene>
<evidence type="ECO:0008006" key="4">
    <source>
        <dbReference type="Google" id="ProtNLM"/>
    </source>
</evidence>
<dbReference type="PANTHER" id="PTHR12631">
    <property type="entry name" value="ALPHA-L-IDURONIDASE"/>
    <property type="match status" value="1"/>
</dbReference>
<feature type="chain" id="PRO_5032478727" description="Glycosyl hydrolase family 39" evidence="1">
    <location>
        <begin position="25"/>
        <end position="795"/>
    </location>
</feature>
<proteinExistence type="predicted"/>
<protein>
    <recommendedName>
        <fullName evidence="4">Glycosyl hydrolase family 39</fullName>
    </recommendedName>
</protein>
<name>A0A844FZ58_9BACT</name>
<dbReference type="PANTHER" id="PTHR12631:SF10">
    <property type="entry name" value="BETA-XYLOSIDASE-LIKE PROTEIN-RELATED"/>
    <property type="match status" value="1"/>
</dbReference>
<organism evidence="2 3">
    <name type="scientific">Victivallis lenta</name>
    <dbReference type="NCBI Taxonomy" id="2606640"/>
    <lineage>
        <taxon>Bacteria</taxon>
        <taxon>Pseudomonadati</taxon>
        <taxon>Lentisphaerota</taxon>
        <taxon>Lentisphaeria</taxon>
        <taxon>Victivallales</taxon>
        <taxon>Victivallaceae</taxon>
        <taxon>Victivallis</taxon>
    </lineage>
</organism>
<dbReference type="InterPro" id="IPR051923">
    <property type="entry name" value="Glycosyl_Hydrolase_39"/>
</dbReference>
<comment type="caution">
    <text evidence="2">The sequence shown here is derived from an EMBL/GenBank/DDBJ whole genome shotgun (WGS) entry which is preliminary data.</text>
</comment>
<reference evidence="2 3" key="1">
    <citation type="submission" date="2019-08" db="EMBL/GenBank/DDBJ databases">
        <title>In-depth cultivation of the pig gut microbiome towards novel bacterial diversity and tailored functional studies.</title>
        <authorList>
            <person name="Wylensek D."/>
            <person name="Hitch T.C.A."/>
            <person name="Clavel T."/>
        </authorList>
    </citation>
    <scope>NUCLEOTIDE SEQUENCE [LARGE SCALE GENOMIC DNA]</scope>
    <source>
        <strain evidence="2 3">BBE-744-WT-12</strain>
    </source>
</reference>
<keyword evidence="1" id="KW-0732">Signal</keyword>
<dbReference type="AlphaFoldDB" id="A0A844FZ58"/>
<dbReference type="InterPro" id="IPR017853">
    <property type="entry name" value="GH"/>
</dbReference>
<sequence length="795" mass="86523">MKPRSFFTPVISACLLLLSGAPSAAEFDSQMKLRADAPGGAFTDREALTFRLVNNTPRPETYTVENRKGEIVAQGEWPAGDAPLTLKALPHGHYLLKTAPGACAFAVLPDPAARRVPADAPFNLDTHISWTGGDNASAGYPGEAGYRFIAELGRRAGAGFLRDRISWGPVNPARGEFRFDGSWNRSAAAVHAAGLRMLSVYHDAPAWTKDDPKKRMPTDLFAVYEFNRRLARHFRGKIDFWEFWNEQDIGFSDAAAWDYAAAMKAAYLGFKAGNPDITVLTGPFCVDTPAGFCRAALKSDLPQYFDVFSYHTYASPDNFPKLLEQIRQVLKESGAPASMPVWFSETGTRAEGPAEAPGLRPGLKEHSFRQELAVAREVPKVLASLQRLGVARAFWFNLMPVNEWNGSKAWGMLRRDYTIKAQYTAFATLTAQLGEAKIEGGLKLPGVRALLYRRADGAQSLLAWSESGAKELRIPGKTARTEAVDLFGTPLEISGGKLVFDENPVYLHGLAGLSPAVPAIPAGTPGAAPTADDKTVVLRAILPDGVAPGSGRDSLDLPEKPVRITLEICNFDTVAKTGIVTVAGDGTAEPSDPVTVPAMGRAAVALTVTPKIADGGCRGELVFGGTFNGRPASRLVIPLFLAGRVGDFCRDVPMPAMLEPGSWSYHSSGSMTVAAVPEEKAVKFTVEFPDGVDRWAFPAYKLQLPQESLAGAAGIAFEIRRLTPGRIVFSRVNARWDGRFTGEGFEPPETEWQERRVLFHSGFEPERIKELEIGFNPAEKSFGWMIRNIRVFYTR</sequence>
<dbReference type="Proteomes" id="UP000435649">
    <property type="component" value="Unassembled WGS sequence"/>
</dbReference>